<protein>
    <submittedName>
        <fullName evidence="8">Urea transporter</fullName>
    </submittedName>
</protein>
<feature type="transmembrane region" description="Helical" evidence="7">
    <location>
        <begin position="48"/>
        <end position="66"/>
    </location>
</feature>
<keyword evidence="9" id="KW-1185">Reference proteome</keyword>
<dbReference type="PIRSF" id="PIRSF016502">
    <property type="entry name" value="Urea_transporter"/>
    <property type="match status" value="1"/>
</dbReference>
<feature type="transmembrane region" description="Helical" evidence="7">
    <location>
        <begin position="287"/>
        <end position="306"/>
    </location>
</feature>
<keyword evidence="3" id="KW-1003">Cell membrane</keyword>
<reference evidence="8 9" key="1">
    <citation type="submission" date="2023-02" db="EMBL/GenBank/DDBJ databases">
        <title>Bacterial whole genomic sequence of Curvibacter sp. HBC61.</title>
        <authorList>
            <person name="Le V."/>
            <person name="Ko S.-R."/>
            <person name="Ahn C.-Y."/>
            <person name="Oh H.-M."/>
        </authorList>
    </citation>
    <scope>NUCLEOTIDE SEQUENCE [LARGE SCALE GENOMIC DNA]</scope>
    <source>
        <strain evidence="8 9">HBC61</strain>
    </source>
</reference>
<organism evidence="8 9">
    <name type="scientific">Curvibacter cyanobacteriorum</name>
    <dbReference type="NCBI Taxonomy" id="3026422"/>
    <lineage>
        <taxon>Bacteria</taxon>
        <taxon>Pseudomonadati</taxon>
        <taxon>Pseudomonadota</taxon>
        <taxon>Betaproteobacteria</taxon>
        <taxon>Burkholderiales</taxon>
        <taxon>Comamonadaceae</taxon>
        <taxon>Curvibacter</taxon>
    </lineage>
</organism>
<feature type="transmembrane region" description="Helical" evidence="7">
    <location>
        <begin position="264"/>
        <end position="281"/>
    </location>
</feature>
<dbReference type="RefSeq" id="WP_273953467.1">
    <property type="nucleotide sequence ID" value="NZ_JAQSIP010000011.1"/>
</dbReference>
<comment type="subcellular location">
    <subcellularLocation>
        <location evidence="1">Cell membrane</location>
        <topology evidence="1">Multi-pass membrane protein</topology>
    </subcellularLocation>
</comment>
<evidence type="ECO:0000313" key="8">
    <source>
        <dbReference type="EMBL" id="MDD0840680.1"/>
    </source>
</evidence>
<feature type="transmembrane region" description="Helical" evidence="7">
    <location>
        <begin position="134"/>
        <end position="155"/>
    </location>
</feature>
<feature type="transmembrane region" description="Helical" evidence="7">
    <location>
        <begin position="73"/>
        <end position="93"/>
    </location>
</feature>
<evidence type="ECO:0000313" key="9">
    <source>
        <dbReference type="Proteomes" id="UP001528673"/>
    </source>
</evidence>
<evidence type="ECO:0000256" key="5">
    <source>
        <dbReference type="ARBA" id="ARBA00022989"/>
    </source>
</evidence>
<evidence type="ECO:0000256" key="6">
    <source>
        <dbReference type="ARBA" id="ARBA00023136"/>
    </source>
</evidence>
<feature type="transmembrane region" description="Helical" evidence="7">
    <location>
        <begin position="213"/>
        <end position="232"/>
    </location>
</feature>
<dbReference type="EMBL" id="JAQSIP010000011">
    <property type="protein sequence ID" value="MDD0840680.1"/>
    <property type="molecule type" value="Genomic_DNA"/>
</dbReference>
<accession>A0ABT5N3I5</accession>
<sequence length="327" mass="34463">MTPMPLLDFLRALLKGFAQVFFMNNALTGLFFLIAIGVACQASGDWGPFWGSLVGGASATLTALVIDRAKDPLHTGMYGFNGVLLGVALPTFLQGDGLMWGLIVLGAAMTTIIVDALSNVLTKTWDVAVSTGPFVLTTWLLLFSVAAFDGLHFIAPVSDTLAVPQAARWADLDALLALQVTLRNISQVFLLNNAWSGLLILLGVAVASRGGALAAWLGALLALVCATVLGADRQTVQSGLYGFSAVLSAMAVAVVFIEPSPRSALVGGLAVVFTVIIQGALNHWLAPYGVPSLTAAYLIAMWLFTLPKMDLLIHPHQPNRSSSFGRN</sequence>
<name>A0ABT5N3I5_9BURK</name>
<comment type="similarity">
    <text evidence="2">Belongs to the urea transporter family.</text>
</comment>
<dbReference type="PANTHER" id="PTHR10464">
    <property type="entry name" value="UREA TRANSPORTER"/>
    <property type="match status" value="1"/>
</dbReference>
<evidence type="ECO:0000256" key="1">
    <source>
        <dbReference type="ARBA" id="ARBA00004651"/>
    </source>
</evidence>
<feature type="transmembrane region" description="Helical" evidence="7">
    <location>
        <begin position="12"/>
        <end position="36"/>
    </location>
</feature>
<evidence type="ECO:0000256" key="2">
    <source>
        <dbReference type="ARBA" id="ARBA00005914"/>
    </source>
</evidence>
<evidence type="ECO:0000256" key="7">
    <source>
        <dbReference type="SAM" id="Phobius"/>
    </source>
</evidence>
<comment type="caution">
    <text evidence="8">The sequence shown here is derived from an EMBL/GenBank/DDBJ whole genome shotgun (WGS) entry which is preliminary data.</text>
</comment>
<keyword evidence="5 7" id="KW-1133">Transmembrane helix</keyword>
<feature type="transmembrane region" description="Helical" evidence="7">
    <location>
        <begin position="185"/>
        <end position="206"/>
    </location>
</feature>
<dbReference type="Gene3D" id="1.10.3430.10">
    <property type="entry name" value="Ammonium transporter AmtB like domains"/>
    <property type="match status" value="1"/>
</dbReference>
<dbReference type="Proteomes" id="UP001528673">
    <property type="component" value="Unassembled WGS sequence"/>
</dbReference>
<dbReference type="InterPro" id="IPR004937">
    <property type="entry name" value="Urea_transporter"/>
</dbReference>
<gene>
    <name evidence="8" type="ORF">PSQ40_19035</name>
</gene>
<feature type="transmembrane region" description="Helical" evidence="7">
    <location>
        <begin position="99"/>
        <end position="122"/>
    </location>
</feature>
<dbReference type="InterPro" id="IPR029020">
    <property type="entry name" value="Ammonium/urea_transptr"/>
</dbReference>
<keyword evidence="4 7" id="KW-0812">Transmembrane</keyword>
<proteinExistence type="inferred from homology"/>
<evidence type="ECO:0000256" key="4">
    <source>
        <dbReference type="ARBA" id="ARBA00022692"/>
    </source>
</evidence>
<dbReference type="Pfam" id="PF03253">
    <property type="entry name" value="UT"/>
    <property type="match status" value="1"/>
</dbReference>
<feature type="transmembrane region" description="Helical" evidence="7">
    <location>
        <begin position="238"/>
        <end position="257"/>
    </location>
</feature>
<dbReference type="PANTHER" id="PTHR10464:SF4">
    <property type="entry name" value="UREA TRANSPORTER"/>
    <property type="match status" value="1"/>
</dbReference>
<keyword evidence="6 7" id="KW-0472">Membrane</keyword>
<evidence type="ECO:0000256" key="3">
    <source>
        <dbReference type="ARBA" id="ARBA00022475"/>
    </source>
</evidence>